<comment type="subcellular location">
    <subcellularLocation>
        <location evidence="1">Cell membrane</location>
        <topology evidence="1">Multi-pass membrane protein</topology>
    </subcellularLocation>
</comment>
<evidence type="ECO:0000256" key="12">
    <source>
        <dbReference type="SAM" id="Phobius"/>
    </source>
</evidence>
<keyword evidence="5 12" id="KW-0812">Transmembrane</keyword>
<keyword evidence="10 12" id="KW-1133">Transmembrane helix</keyword>
<feature type="domain" description="ABC transporter" evidence="13">
    <location>
        <begin position="18"/>
        <end position="255"/>
    </location>
</feature>
<feature type="transmembrane region" description="Helical" evidence="12">
    <location>
        <begin position="728"/>
        <end position="749"/>
    </location>
</feature>
<dbReference type="Gene3D" id="3.40.50.300">
    <property type="entry name" value="P-loop containing nucleotide triphosphate hydrolases"/>
    <property type="match status" value="2"/>
</dbReference>
<evidence type="ECO:0000256" key="2">
    <source>
        <dbReference type="ARBA" id="ARBA00022448"/>
    </source>
</evidence>
<gene>
    <name evidence="14" type="ORF">LVJ94_25385</name>
</gene>
<dbReference type="CDD" id="cd03215">
    <property type="entry name" value="ABC_Carb_Monos_II"/>
    <property type="match status" value="1"/>
</dbReference>
<dbReference type="PANTHER" id="PTHR43790:SF3">
    <property type="entry name" value="D-ALLOSE IMPORT ATP-BINDING PROTEIN ALSA-RELATED"/>
    <property type="match status" value="1"/>
</dbReference>
<sequence>MSETPVGAPPKPTLESRLQMRGIRKGFFGVQVLKGVDLTCAPGEVRAIVGENGAGKSTLMKILAGVHRADEGAILIDGREEHFRDPRAAQSAGVAIIFQEFRLLSERSVAENIFLGREPGSAARVDARAMHRATAQLLARLRVDRSMSPHTRVRDLSVAQQQMVEIAKALSLDARVLVMDEPTAALSPGEVESLFTIVRELCAAGLAIVYISHRLEEVFRLATRITVLKDGATVADVAPADVTTGELVELMVGRTLDRYYPPRRTRPPPLRQTRLRVRGGGNARLSGIDLELVAGEIVGVAGLEGAGRTELARALFGAEPFTSGGIELDGRPIPLTSPREAIDAGIAFLTEDRKAEGLLARESVLDNAKLAVRALRRKSGQKKDAVRGTAATAALLAGLDVRAMSLQVPVQFLSGGNQQKVVLAKWLATRPNVLLFDEPTRGIDIGAKAAVHEKMRALAEEGAAILMISSELSEVIGMSDRILVMRQGRIAGELEPGASEKEILGVASGEGGRREIVPVPEHEKEHEHEKGWGIWWVLAGLFVLAWLGVGNAFVGVDNLRNLLVRSVALGIVAVGQSLVLLAGSIDLSVAYLISVVAVLTSYEMQGQTSMIAPVVLLALGIGAGVGAVNGLLVTRVKVNAFMATLATGLLMRGALENSFTSVTGSVPQSFQQLGYSGIGPIPYAVLLFGAMAAGAWYLVRKTRFGYHLMAVGGDEETARVSGVRSARVVVLAHVACSLCAVVSALFLVSRVGSAAPWIGPNGRYELDSVGAVVLGGTAIMGGRGGILGTVGGVLVLAVVDNALNQLGVNTFVQDIARGVILIGAVAAYGMARGEGLLGRAFLQRLRRRVPA</sequence>
<evidence type="ECO:0000256" key="3">
    <source>
        <dbReference type="ARBA" id="ARBA00022475"/>
    </source>
</evidence>
<keyword evidence="6" id="KW-0677">Repeat</keyword>
<evidence type="ECO:0000256" key="4">
    <source>
        <dbReference type="ARBA" id="ARBA00022597"/>
    </source>
</evidence>
<keyword evidence="11 12" id="KW-0472">Membrane</keyword>
<keyword evidence="4" id="KW-0762">Sugar transport</keyword>
<feature type="transmembrane region" description="Helical" evidence="12">
    <location>
        <begin position="675"/>
        <end position="699"/>
    </location>
</feature>
<keyword evidence="7" id="KW-0547">Nucleotide-binding</keyword>
<feature type="transmembrane region" description="Helical" evidence="12">
    <location>
        <begin position="638"/>
        <end position="655"/>
    </location>
</feature>
<keyword evidence="3" id="KW-1003">Cell membrane</keyword>
<dbReference type="InterPro" id="IPR027417">
    <property type="entry name" value="P-loop_NTPase"/>
</dbReference>
<dbReference type="InterPro" id="IPR001851">
    <property type="entry name" value="ABC_transp_permease"/>
</dbReference>
<keyword evidence="15" id="KW-1185">Reference proteome</keyword>
<evidence type="ECO:0000313" key="14">
    <source>
        <dbReference type="EMBL" id="WXB10546.1"/>
    </source>
</evidence>
<dbReference type="Proteomes" id="UP001374803">
    <property type="component" value="Chromosome"/>
</dbReference>
<dbReference type="SUPFAM" id="SSF52540">
    <property type="entry name" value="P-loop containing nucleoside triphosphate hydrolases"/>
    <property type="match status" value="2"/>
</dbReference>
<evidence type="ECO:0000256" key="8">
    <source>
        <dbReference type="ARBA" id="ARBA00022840"/>
    </source>
</evidence>
<feature type="transmembrane region" description="Helical" evidence="12">
    <location>
        <begin position="769"/>
        <end position="799"/>
    </location>
</feature>
<keyword evidence="2" id="KW-0813">Transport</keyword>
<evidence type="ECO:0000256" key="10">
    <source>
        <dbReference type="ARBA" id="ARBA00022989"/>
    </source>
</evidence>
<dbReference type="InterPro" id="IPR050107">
    <property type="entry name" value="ABC_carbohydrate_import_ATPase"/>
</dbReference>
<dbReference type="PANTHER" id="PTHR43790">
    <property type="entry name" value="CARBOHYDRATE TRANSPORT ATP-BINDING PROTEIN MG119-RELATED"/>
    <property type="match status" value="1"/>
</dbReference>
<evidence type="ECO:0000313" key="15">
    <source>
        <dbReference type="Proteomes" id="UP001374803"/>
    </source>
</evidence>
<evidence type="ECO:0000256" key="11">
    <source>
        <dbReference type="ARBA" id="ARBA00023136"/>
    </source>
</evidence>
<dbReference type="RefSeq" id="WP_394840221.1">
    <property type="nucleotide sequence ID" value="NZ_CP089929.1"/>
</dbReference>
<accession>A0ABZ2LL96</accession>
<dbReference type="GO" id="GO:0005524">
    <property type="term" value="F:ATP binding"/>
    <property type="evidence" value="ECO:0007669"/>
    <property type="project" value="UniProtKB-KW"/>
</dbReference>
<dbReference type="InterPro" id="IPR003439">
    <property type="entry name" value="ABC_transporter-like_ATP-bd"/>
</dbReference>
<proteinExistence type="predicted"/>
<dbReference type="CDD" id="cd06579">
    <property type="entry name" value="TM_PBP1_transp_AraH_like"/>
    <property type="match status" value="1"/>
</dbReference>
<evidence type="ECO:0000256" key="1">
    <source>
        <dbReference type="ARBA" id="ARBA00004651"/>
    </source>
</evidence>
<dbReference type="Pfam" id="PF00005">
    <property type="entry name" value="ABC_tran"/>
    <property type="match status" value="2"/>
</dbReference>
<evidence type="ECO:0000259" key="13">
    <source>
        <dbReference type="PROSITE" id="PS50893"/>
    </source>
</evidence>
<dbReference type="CDD" id="cd03216">
    <property type="entry name" value="ABC_Carb_Monos_I"/>
    <property type="match status" value="1"/>
</dbReference>
<evidence type="ECO:0000256" key="7">
    <source>
        <dbReference type="ARBA" id="ARBA00022741"/>
    </source>
</evidence>
<dbReference type="SMART" id="SM00382">
    <property type="entry name" value="AAA"/>
    <property type="match status" value="2"/>
</dbReference>
<keyword evidence="9" id="KW-1278">Translocase</keyword>
<evidence type="ECO:0000256" key="9">
    <source>
        <dbReference type="ARBA" id="ARBA00022967"/>
    </source>
</evidence>
<feature type="transmembrane region" description="Helical" evidence="12">
    <location>
        <begin position="532"/>
        <end position="554"/>
    </location>
</feature>
<reference evidence="14" key="1">
    <citation type="submission" date="2021-12" db="EMBL/GenBank/DDBJ databases">
        <title>Discovery of the Pendulisporaceae a myxobacterial family with distinct sporulation behavior and unique specialized metabolism.</title>
        <authorList>
            <person name="Garcia R."/>
            <person name="Popoff A."/>
            <person name="Bader C.D."/>
            <person name="Loehr J."/>
            <person name="Walesch S."/>
            <person name="Walt C."/>
            <person name="Boldt J."/>
            <person name="Bunk B."/>
            <person name="Haeckl F.J.F.P.J."/>
            <person name="Gunesch A.P."/>
            <person name="Birkelbach J."/>
            <person name="Nuebel U."/>
            <person name="Pietschmann T."/>
            <person name="Bach T."/>
            <person name="Mueller R."/>
        </authorList>
    </citation>
    <scope>NUCLEOTIDE SEQUENCE</scope>
    <source>
        <strain evidence="14">MSr11367</strain>
    </source>
</reference>
<feature type="transmembrane region" description="Helical" evidence="12">
    <location>
        <begin position="611"/>
        <end position="631"/>
    </location>
</feature>
<organism evidence="14 15">
    <name type="scientific">Pendulispora rubella</name>
    <dbReference type="NCBI Taxonomy" id="2741070"/>
    <lineage>
        <taxon>Bacteria</taxon>
        <taxon>Pseudomonadati</taxon>
        <taxon>Myxococcota</taxon>
        <taxon>Myxococcia</taxon>
        <taxon>Myxococcales</taxon>
        <taxon>Sorangiineae</taxon>
        <taxon>Pendulisporaceae</taxon>
        <taxon>Pendulispora</taxon>
    </lineage>
</organism>
<evidence type="ECO:0000256" key="5">
    <source>
        <dbReference type="ARBA" id="ARBA00022692"/>
    </source>
</evidence>
<evidence type="ECO:0000256" key="6">
    <source>
        <dbReference type="ARBA" id="ARBA00022737"/>
    </source>
</evidence>
<dbReference type="PROSITE" id="PS00211">
    <property type="entry name" value="ABC_TRANSPORTER_1"/>
    <property type="match status" value="1"/>
</dbReference>
<name>A0ABZ2LL96_9BACT</name>
<dbReference type="EMBL" id="CP089983">
    <property type="protein sequence ID" value="WXB10546.1"/>
    <property type="molecule type" value="Genomic_DNA"/>
</dbReference>
<dbReference type="Pfam" id="PF02653">
    <property type="entry name" value="BPD_transp_2"/>
    <property type="match status" value="1"/>
</dbReference>
<dbReference type="PROSITE" id="PS50893">
    <property type="entry name" value="ABC_TRANSPORTER_2"/>
    <property type="match status" value="2"/>
</dbReference>
<feature type="domain" description="ABC transporter" evidence="13">
    <location>
        <begin position="270"/>
        <end position="512"/>
    </location>
</feature>
<protein>
    <submittedName>
        <fullName evidence="14">ATP-binding cassette domain-containing protein</fullName>
    </submittedName>
</protein>
<dbReference type="InterPro" id="IPR017871">
    <property type="entry name" value="ABC_transporter-like_CS"/>
</dbReference>
<keyword evidence="8 14" id="KW-0067">ATP-binding</keyword>
<dbReference type="InterPro" id="IPR003593">
    <property type="entry name" value="AAA+_ATPase"/>
</dbReference>
<feature type="transmembrane region" description="Helical" evidence="12">
    <location>
        <begin position="566"/>
        <end position="599"/>
    </location>
</feature>